<organism evidence="1 2">
    <name type="scientific">Solicola gregarius</name>
    <dbReference type="NCBI Taxonomy" id="2908642"/>
    <lineage>
        <taxon>Bacteria</taxon>
        <taxon>Bacillati</taxon>
        <taxon>Actinomycetota</taxon>
        <taxon>Actinomycetes</taxon>
        <taxon>Propionibacteriales</taxon>
        <taxon>Nocardioidaceae</taxon>
        <taxon>Solicola</taxon>
    </lineage>
</organism>
<dbReference type="InterPro" id="IPR023296">
    <property type="entry name" value="Glyco_hydro_beta-prop_sf"/>
</dbReference>
<dbReference type="Proteomes" id="UP001164390">
    <property type="component" value="Chromosome"/>
</dbReference>
<dbReference type="KEGG" id="sgrg:L0C25_16650"/>
<evidence type="ECO:0000313" key="1">
    <source>
        <dbReference type="EMBL" id="UYM04162.1"/>
    </source>
</evidence>
<protein>
    <submittedName>
        <fullName evidence="1">Uncharacterized protein</fullName>
    </submittedName>
</protein>
<dbReference type="SUPFAM" id="SSF75005">
    <property type="entry name" value="Arabinanase/levansucrase/invertase"/>
    <property type="match status" value="1"/>
</dbReference>
<sequence length="377" mass="41439">MVDYEPRRGRVRIVATVDGIRHRLRSRRVRSGTVHRVAFVLCENQVTGVVDSGRGWRPIVTARSEVSALVDLREPATLGHLAYTWGTTGPEAVTVRDVRAGPFGMTGVRDPHLVQHVDGTPYVRDGRMYVTMTCAGMGFFQQAHWGVFAIDLDRPEEMTQVAHLYTGRDGLLLGDHAGQIVVDGDRCIVVVSSWGDFTPSRGVHVRHAVTGLDVLEGVHVLDTTPLALPTRHSAWDPSLTRIDGRWRIAYVESPSQAPFRFHPALAASAPGGAYDGDLTLVGADTDHDQCEGPIIARLDGQWRVLASDGHARDYPAYDLSMRRVGVLDATYGTNIPHPQVFSPARGDGEWMLTFDGTPWGKRVLGYGTHGDVVLMRR</sequence>
<dbReference type="EMBL" id="CP094970">
    <property type="protein sequence ID" value="UYM04162.1"/>
    <property type="molecule type" value="Genomic_DNA"/>
</dbReference>
<gene>
    <name evidence="1" type="ORF">L0C25_16650</name>
</gene>
<accession>A0AA46TF19</accession>
<keyword evidence="2" id="KW-1185">Reference proteome</keyword>
<name>A0AA46TF19_9ACTN</name>
<proteinExistence type="predicted"/>
<reference evidence="1" key="1">
    <citation type="submission" date="2022-01" db="EMBL/GenBank/DDBJ databases">
        <title>Nocardioidaceae gen. sp. A5X3R13.</title>
        <authorList>
            <person name="Lopez Marin M.A."/>
            <person name="Uhlik O."/>
        </authorList>
    </citation>
    <scope>NUCLEOTIDE SEQUENCE</scope>
    <source>
        <strain evidence="1">A5X3R13</strain>
    </source>
</reference>
<dbReference type="RefSeq" id="WP_271632821.1">
    <property type="nucleotide sequence ID" value="NZ_CP094970.1"/>
</dbReference>
<evidence type="ECO:0000313" key="2">
    <source>
        <dbReference type="Proteomes" id="UP001164390"/>
    </source>
</evidence>
<dbReference type="AlphaFoldDB" id="A0AA46TF19"/>